<evidence type="ECO:0000313" key="4">
    <source>
        <dbReference type="EMBL" id="MBB2903353.1"/>
    </source>
</evidence>
<feature type="binding site" evidence="3">
    <location>
        <position position="88"/>
    </location>
    <ligand>
        <name>Zn(2+)</name>
        <dbReference type="ChEBI" id="CHEBI:29105"/>
        <label>1</label>
    </ligand>
</feature>
<organism evidence="4 5">
    <name type="scientific">Kineococcus radiotolerans</name>
    <dbReference type="NCBI Taxonomy" id="131568"/>
    <lineage>
        <taxon>Bacteria</taxon>
        <taxon>Bacillati</taxon>
        <taxon>Actinomycetota</taxon>
        <taxon>Actinomycetes</taxon>
        <taxon>Kineosporiales</taxon>
        <taxon>Kineosporiaceae</taxon>
        <taxon>Kineococcus</taxon>
    </lineage>
</organism>
<dbReference type="Gene3D" id="3.30.70.360">
    <property type="match status" value="1"/>
</dbReference>
<reference evidence="4 5" key="2">
    <citation type="submission" date="2020-08" db="EMBL/GenBank/DDBJ databases">
        <authorList>
            <person name="Partida-Martinez L."/>
            <person name="Huntemann M."/>
            <person name="Clum A."/>
            <person name="Wang J."/>
            <person name="Palaniappan K."/>
            <person name="Ritter S."/>
            <person name="Chen I.-M."/>
            <person name="Stamatis D."/>
            <person name="Reddy T."/>
            <person name="O'Malley R."/>
            <person name="Daum C."/>
            <person name="Shapiro N."/>
            <person name="Ivanova N."/>
            <person name="Kyrpides N."/>
            <person name="Woyke T."/>
        </authorList>
    </citation>
    <scope>NUCLEOTIDE SEQUENCE [LARGE SCALE GENOMIC DNA]</scope>
    <source>
        <strain evidence="4 5">AS2.23</strain>
    </source>
</reference>
<dbReference type="NCBIfam" id="NF006772">
    <property type="entry name" value="PRK09290.2-1"/>
    <property type="match status" value="1"/>
</dbReference>
<proteinExistence type="inferred from homology"/>
<keyword evidence="3" id="KW-0479">Metal-binding</keyword>
<keyword evidence="2 4" id="KW-0378">Hydrolase</keyword>
<dbReference type="InterPro" id="IPR002933">
    <property type="entry name" value="Peptidase_M20"/>
</dbReference>
<dbReference type="GO" id="GO:0050538">
    <property type="term" value="F:N-carbamoyl-L-amino-acid hydrolase activity"/>
    <property type="evidence" value="ECO:0007669"/>
    <property type="project" value="UniProtKB-EC"/>
</dbReference>
<evidence type="ECO:0000256" key="3">
    <source>
        <dbReference type="PIRSR" id="PIRSR001235-1"/>
    </source>
</evidence>
<evidence type="ECO:0000256" key="1">
    <source>
        <dbReference type="ARBA" id="ARBA00006153"/>
    </source>
</evidence>
<feature type="binding site" evidence="3">
    <location>
        <position position="186"/>
    </location>
    <ligand>
        <name>Zn(2+)</name>
        <dbReference type="ChEBI" id="CHEBI:29105"/>
        <label>1</label>
    </ligand>
</feature>
<dbReference type="PANTHER" id="PTHR32494:SF5">
    <property type="entry name" value="ALLANTOATE AMIDOHYDROLASE"/>
    <property type="match status" value="1"/>
</dbReference>
<feature type="binding site" evidence="3">
    <location>
        <position position="88"/>
    </location>
    <ligand>
        <name>Zn(2+)</name>
        <dbReference type="ChEBI" id="CHEBI:29105"/>
        <label>2</label>
    </ligand>
</feature>
<dbReference type="AlphaFoldDB" id="A0A7W4TQQ1"/>
<evidence type="ECO:0000256" key="2">
    <source>
        <dbReference type="ARBA" id="ARBA00022801"/>
    </source>
</evidence>
<dbReference type="EMBL" id="JACHVY010000007">
    <property type="protein sequence ID" value="MBB2903353.1"/>
    <property type="molecule type" value="Genomic_DNA"/>
</dbReference>
<feature type="binding site" evidence="3">
    <location>
        <position position="127"/>
    </location>
    <ligand>
        <name>Zn(2+)</name>
        <dbReference type="ChEBI" id="CHEBI:29105"/>
        <label>2</label>
    </ligand>
</feature>
<dbReference type="RefSeq" id="WP_183392969.1">
    <property type="nucleotide sequence ID" value="NZ_JACHVY010000007.1"/>
</dbReference>
<dbReference type="PANTHER" id="PTHR32494">
    <property type="entry name" value="ALLANTOATE DEIMINASE-RELATED"/>
    <property type="match status" value="1"/>
</dbReference>
<accession>A0A7W4TQQ1</accession>
<dbReference type="Proteomes" id="UP000533269">
    <property type="component" value="Unassembled WGS sequence"/>
</dbReference>
<protein>
    <submittedName>
        <fullName evidence="4">N-carbamoyl-L-amino-acid hydrolase</fullName>
        <ecNumber evidence="4">3.5.1.87</ecNumber>
    </submittedName>
</protein>
<dbReference type="Gene3D" id="3.40.630.10">
    <property type="entry name" value="Zn peptidases"/>
    <property type="match status" value="1"/>
</dbReference>
<comment type="cofactor">
    <cofactor evidence="3">
        <name>Zn(2+)</name>
        <dbReference type="ChEBI" id="CHEBI:29105"/>
    </cofactor>
    <text evidence="3">Binds 2 Zn(2+) ions per subunit.</text>
</comment>
<feature type="binding site" evidence="3">
    <location>
        <position position="379"/>
    </location>
    <ligand>
        <name>Zn(2+)</name>
        <dbReference type="ChEBI" id="CHEBI:29105"/>
        <label>2</label>
    </ligand>
</feature>
<dbReference type="PIRSF" id="PIRSF001235">
    <property type="entry name" value="Amidase_carbamoylase"/>
    <property type="match status" value="1"/>
</dbReference>
<dbReference type="InterPro" id="IPR036264">
    <property type="entry name" value="Bact_exopeptidase_dim_dom"/>
</dbReference>
<gene>
    <name evidence="4" type="ORF">FHR75_004195</name>
</gene>
<dbReference type="NCBIfam" id="TIGR01879">
    <property type="entry name" value="hydantase"/>
    <property type="match status" value="1"/>
</dbReference>
<dbReference type="SUPFAM" id="SSF53187">
    <property type="entry name" value="Zn-dependent exopeptidases"/>
    <property type="match status" value="1"/>
</dbReference>
<dbReference type="InterPro" id="IPR010158">
    <property type="entry name" value="Amidase_Cbmase"/>
</dbReference>
<dbReference type="Pfam" id="PF01546">
    <property type="entry name" value="Peptidase_M20"/>
    <property type="match status" value="1"/>
</dbReference>
<keyword evidence="3" id="KW-0862">Zinc</keyword>
<dbReference type="GO" id="GO:0016813">
    <property type="term" value="F:hydrolase activity, acting on carbon-nitrogen (but not peptide) bonds, in linear amidines"/>
    <property type="evidence" value="ECO:0007669"/>
    <property type="project" value="InterPro"/>
</dbReference>
<feature type="binding site" evidence="3">
    <location>
        <position position="77"/>
    </location>
    <ligand>
        <name>Zn(2+)</name>
        <dbReference type="ChEBI" id="CHEBI:29105"/>
        <label>1</label>
    </ligand>
</feature>
<dbReference type="EC" id="3.5.1.87" evidence="4"/>
<dbReference type="GO" id="GO:0046872">
    <property type="term" value="F:metal ion binding"/>
    <property type="evidence" value="ECO:0007669"/>
    <property type="project" value="UniProtKB-KW"/>
</dbReference>
<comment type="similarity">
    <text evidence="1">Belongs to the peptidase M20 family.</text>
</comment>
<comment type="caution">
    <text evidence="4">The sequence shown here is derived from an EMBL/GenBank/DDBJ whole genome shotgun (WGS) entry which is preliminary data.</text>
</comment>
<dbReference type="CDD" id="cd03884">
    <property type="entry name" value="M20_bAS"/>
    <property type="match status" value="1"/>
</dbReference>
<reference evidence="4 5" key="1">
    <citation type="submission" date="2020-08" db="EMBL/GenBank/DDBJ databases">
        <title>The Agave Microbiome: Exploring the role of microbial communities in plant adaptations to desert environments.</title>
        <authorList>
            <person name="Partida-Martinez L.P."/>
        </authorList>
    </citation>
    <scope>NUCLEOTIDE SEQUENCE [LARGE SCALE GENOMIC DNA]</scope>
    <source>
        <strain evidence="4 5">AS2.23</strain>
    </source>
</reference>
<name>A0A7W4TQQ1_KINRA</name>
<sequence>MTSTAFLEDFAALSAIGATPAGGVDRQAATAADGMARRWFIDWLRRNDLYSRVDQVGNVFGTADLVPGADHVLMGSHLDSQPLAGRFDGAYGVLAAAYAVRAVAAQVASGEIEARYNLTVVNWFNEEGSRFQPSLMGSSVYTGAASAQDVLATTDETGATVGEALQAIGFLGSEPAPTAACYAEVHIEQGRVLERLSTDIGVVEENWAARKYEVVVHGAQGHTGATAMADRRDALVTASRLVCLVRDLVEEYPDGALLSAVGRLTVLPNSPVVVPREVSFHLDLRSHDATLLEEAHTTLMARFEETAGRGGVDLEFRRATLRPSTPFPAAGVDLVEQVAKEAGASTHRMRTMAGHDAVALNAVVPTVLMFVPSVDGISHHEAELTRDEDLLRGVDVLTGVCARLVAGEL</sequence>
<evidence type="ECO:0000313" key="5">
    <source>
        <dbReference type="Proteomes" id="UP000533269"/>
    </source>
</evidence>
<dbReference type="SUPFAM" id="SSF55031">
    <property type="entry name" value="Bacterial exopeptidase dimerisation domain"/>
    <property type="match status" value="1"/>
</dbReference>